<name>A0A4Y7QKP1_9AGAM</name>
<evidence type="ECO:0000313" key="3">
    <source>
        <dbReference type="Proteomes" id="UP000294933"/>
    </source>
</evidence>
<dbReference type="STRING" id="50990.A0A4Y7QKP1"/>
<keyword evidence="1" id="KW-0732">Signal</keyword>
<dbReference type="VEuPathDB" id="FungiDB:BD410DRAFT_689109"/>
<dbReference type="PANTHER" id="PTHR33050">
    <property type="entry name" value="REVERSE TRANSCRIPTASE DOMAIN-CONTAINING PROTEIN"/>
    <property type="match status" value="1"/>
</dbReference>
<proteinExistence type="predicted"/>
<evidence type="ECO:0000313" key="2">
    <source>
        <dbReference type="EMBL" id="TDL27791.1"/>
    </source>
</evidence>
<dbReference type="OrthoDB" id="198652at2759"/>
<dbReference type="EMBL" id="ML170158">
    <property type="protein sequence ID" value="TDL27791.1"/>
    <property type="molecule type" value="Genomic_DNA"/>
</dbReference>
<sequence length="187" mass="21573">SLMLWIAVHVFNITDILGYIDDDFSYDYADNMTYYKPYDTYFPTSQASLLMLWDLIGLPHDRKKQLFGTRLQIIGFLVDTETMQVSMPLDKKKELVDAVRNFVRVHTDRRRPIKAFLQLAGWCNWALNVAPHLKPGLASTYAKTAGKSNMNATCMVNEQIVRDLTWFADHFEASNGIFFFDSIAWDA</sequence>
<evidence type="ECO:0000256" key="1">
    <source>
        <dbReference type="SAM" id="SignalP"/>
    </source>
</evidence>
<keyword evidence="3" id="KW-1185">Reference proteome</keyword>
<reference evidence="2 3" key="1">
    <citation type="submission" date="2018-06" db="EMBL/GenBank/DDBJ databases">
        <title>A transcriptomic atlas of mushroom development highlights an independent origin of complex multicellularity.</title>
        <authorList>
            <consortium name="DOE Joint Genome Institute"/>
            <person name="Krizsan K."/>
            <person name="Almasi E."/>
            <person name="Merenyi Z."/>
            <person name="Sahu N."/>
            <person name="Viragh M."/>
            <person name="Koszo T."/>
            <person name="Mondo S."/>
            <person name="Kiss B."/>
            <person name="Balint B."/>
            <person name="Kues U."/>
            <person name="Barry K."/>
            <person name="Hegedus J.C."/>
            <person name="Henrissat B."/>
            <person name="Johnson J."/>
            <person name="Lipzen A."/>
            <person name="Ohm R."/>
            <person name="Nagy I."/>
            <person name="Pangilinan J."/>
            <person name="Yan J."/>
            <person name="Xiong Y."/>
            <person name="Grigoriev I.V."/>
            <person name="Hibbett D.S."/>
            <person name="Nagy L.G."/>
        </authorList>
    </citation>
    <scope>NUCLEOTIDE SEQUENCE [LARGE SCALE GENOMIC DNA]</scope>
    <source>
        <strain evidence="2 3">SZMC22713</strain>
    </source>
</reference>
<protein>
    <submittedName>
        <fullName evidence="2">Uncharacterized protein</fullName>
    </submittedName>
</protein>
<organism evidence="2 3">
    <name type="scientific">Rickenella mellea</name>
    <dbReference type="NCBI Taxonomy" id="50990"/>
    <lineage>
        <taxon>Eukaryota</taxon>
        <taxon>Fungi</taxon>
        <taxon>Dikarya</taxon>
        <taxon>Basidiomycota</taxon>
        <taxon>Agaricomycotina</taxon>
        <taxon>Agaricomycetes</taxon>
        <taxon>Hymenochaetales</taxon>
        <taxon>Rickenellaceae</taxon>
        <taxon>Rickenella</taxon>
    </lineage>
</organism>
<dbReference type="AlphaFoldDB" id="A0A4Y7QKP1"/>
<feature type="non-terminal residue" evidence="2">
    <location>
        <position position="187"/>
    </location>
</feature>
<feature type="signal peptide" evidence="1">
    <location>
        <begin position="1"/>
        <end position="18"/>
    </location>
</feature>
<feature type="chain" id="PRO_5021320564" evidence="1">
    <location>
        <begin position="19"/>
        <end position="187"/>
    </location>
</feature>
<dbReference type="InterPro" id="IPR052055">
    <property type="entry name" value="Hepadnavirus_pol/RT"/>
</dbReference>
<feature type="non-terminal residue" evidence="2">
    <location>
        <position position="1"/>
    </location>
</feature>
<accession>A0A4Y7QKP1</accession>
<dbReference type="Proteomes" id="UP000294933">
    <property type="component" value="Unassembled WGS sequence"/>
</dbReference>
<dbReference type="PANTHER" id="PTHR33050:SF7">
    <property type="entry name" value="RIBONUCLEASE H"/>
    <property type="match status" value="1"/>
</dbReference>
<gene>
    <name evidence="2" type="ORF">BD410DRAFT_689109</name>
</gene>